<sequence length="279" mass="30356">MTWQKLNSSFLTFFLLLPLLGPAHAAGDLILDGNLIQGGLIIGTVTPGAEVQIGDRVLRVSPEGRFVLGFGRDAEAEAELNVTYPDGSKEARLLPVKPRTYDVESINGVPQKYVSPPEEVQARIRRENEEIARVRAIDLPEPWFENGFVWPVIGRISGVYGSQRIFNGEPRRPHFGVDIAAPKGTPIAAPADGVISLAEPDLYYSGGTVILDHGHGLTSTFLHMDSISVEVGQKITQGTEIGTLGSTGRSSGPHLDWRMNWFEERIDPQLLAGPMPATN</sequence>
<evidence type="ECO:0000313" key="4">
    <source>
        <dbReference type="Proteomes" id="UP000315252"/>
    </source>
</evidence>
<gene>
    <name evidence="3" type="ORF">FKG95_02290</name>
</gene>
<organism evidence="3 4">
    <name type="scientific">Denitrobaculum tricleocarpae</name>
    <dbReference type="NCBI Taxonomy" id="2591009"/>
    <lineage>
        <taxon>Bacteria</taxon>
        <taxon>Pseudomonadati</taxon>
        <taxon>Pseudomonadota</taxon>
        <taxon>Alphaproteobacteria</taxon>
        <taxon>Rhodospirillales</taxon>
        <taxon>Rhodospirillaceae</taxon>
        <taxon>Denitrobaculum</taxon>
    </lineage>
</organism>
<dbReference type="InterPro" id="IPR016047">
    <property type="entry name" value="M23ase_b-sheet_dom"/>
</dbReference>
<dbReference type="Pfam" id="PF01551">
    <property type="entry name" value="Peptidase_M23"/>
    <property type="match status" value="1"/>
</dbReference>
<dbReference type="EMBL" id="VHSH01000001">
    <property type="protein sequence ID" value="TQV83442.1"/>
    <property type="molecule type" value="Genomic_DNA"/>
</dbReference>
<feature type="chain" id="PRO_5022122431" evidence="1">
    <location>
        <begin position="26"/>
        <end position="279"/>
    </location>
</feature>
<keyword evidence="1" id="KW-0732">Signal</keyword>
<keyword evidence="4" id="KW-1185">Reference proteome</keyword>
<name>A0A545U1U0_9PROT</name>
<dbReference type="Gene3D" id="2.70.70.10">
    <property type="entry name" value="Glucose Permease (Domain IIA)"/>
    <property type="match status" value="1"/>
</dbReference>
<dbReference type="PANTHER" id="PTHR21666:SF285">
    <property type="entry name" value="M23 FAMILY METALLOPEPTIDASE"/>
    <property type="match status" value="1"/>
</dbReference>
<reference evidence="3 4" key="1">
    <citation type="submission" date="2019-06" db="EMBL/GenBank/DDBJ databases">
        <title>Whole genome sequence for Rhodospirillaceae sp. R148.</title>
        <authorList>
            <person name="Wang G."/>
        </authorList>
    </citation>
    <scope>NUCLEOTIDE SEQUENCE [LARGE SCALE GENOMIC DNA]</scope>
    <source>
        <strain evidence="3 4">R148</strain>
    </source>
</reference>
<dbReference type="RefSeq" id="WP_142894679.1">
    <property type="nucleotide sequence ID" value="NZ_ML660052.1"/>
</dbReference>
<dbReference type="Proteomes" id="UP000315252">
    <property type="component" value="Unassembled WGS sequence"/>
</dbReference>
<comment type="caution">
    <text evidence="3">The sequence shown here is derived from an EMBL/GenBank/DDBJ whole genome shotgun (WGS) entry which is preliminary data.</text>
</comment>
<feature type="signal peptide" evidence="1">
    <location>
        <begin position="1"/>
        <end position="25"/>
    </location>
</feature>
<evidence type="ECO:0000259" key="2">
    <source>
        <dbReference type="Pfam" id="PF01551"/>
    </source>
</evidence>
<dbReference type="OrthoDB" id="9815245at2"/>
<dbReference type="GO" id="GO:0004222">
    <property type="term" value="F:metalloendopeptidase activity"/>
    <property type="evidence" value="ECO:0007669"/>
    <property type="project" value="TreeGrafter"/>
</dbReference>
<accession>A0A545U1U0</accession>
<proteinExistence type="predicted"/>
<dbReference type="PANTHER" id="PTHR21666">
    <property type="entry name" value="PEPTIDASE-RELATED"/>
    <property type="match status" value="1"/>
</dbReference>
<dbReference type="InterPro" id="IPR011055">
    <property type="entry name" value="Dup_hybrid_motif"/>
</dbReference>
<dbReference type="CDD" id="cd12797">
    <property type="entry name" value="M23_peptidase"/>
    <property type="match status" value="1"/>
</dbReference>
<dbReference type="AlphaFoldDB" id="A0A545U1U0"/>
<dbReference type="FunFam" id="2.70.70.10:FF:000019">
    <property type="entry name" value="M23 family peptidase"/>
    <property type="match status" value="1"/>
</dbReference>
<protein>
    <submittedName>
        <fullName evidence="3">M23 family metallopeptidase</fullName>
    </submittedName>
</protein>
<feature type="domain" description="M23ase beta-sheet core" evidence="2">
    <location>
        <begin position="173"/>
        <end position="268"/>
    </location>
</feature>
<evidence type="ECO:0000256" key="1">
    <source>
        <dbReference type="SAM" id="SignalP"/>
    </source>
</evidence>
<dbReference type="SUPFAM" id="SSF51261">
    <property type="entry name" value="Duplicated hybrid motif"/>
    <property type="match status" value="1"/>
</dbReference>
<evidence type="ECO:0000313" key="3">
    <source>
        <dbReference type="EMBL" id="TQV83442.1"/>
    </source>
</evidence>
<dbReference type="InterPro" id="IPR050570">
    <property type="entry name" value="Cell_wall_metabolism_enzyme"/>
</dbReference>